<dbReference type="SMART" id="SM00248">
    <property type="entry name" value="ANK"/>
    <property type="match status" value="5"/>
</dbReference>
<dbReference type="PROSITE" id="PS50088">
    <property type="entry name" value="ANK_REPEAT"/>
    <property type="match status" value="1"/>
</dbReference>
<protein>
    <submittedName>
        <fullName evidence="6">ANK_REP_REGION domain-containing protein</fullName>
    </submittedName>
</protein>
<evidence type="ECO:0000256" key="1">
    <source>
        <dbReference type="ARBA" id="ARBA00022737"/>
    </source>
</evidence>
<feature type="region of interest" description="Disordered" evidence="4">
    <location>
        <begin position="424"/>
        <end position="458"/>
    </location>
</feature>
<feature type="compositionally biased region" description="Polar residues" evidence="4">
    <location>
        <begin position="489"/>
        <end position="501"/>
    </location>
</feature>
<dbReference type="Gene3D" id="1.25.40.20">
    <property type="entry name" value="Ankyrin repeat-containing domain"/>
    <property type="match status" value="1"/>
</dbReference>
<accession>A0A1I8I2E6</accession>
<evidence type="ECO:0000256" key="3">
    <source>
        <dbReference type="PROSITE-ProRule" id="PRU00023"/>
    </source>
</evidence>
<feature type="repeat" description="ANK" evidence="3">
    <location>
        <begin position="102"/>
        <end position="138"/>
    </location>
</feature>
<organism evidence="5 6">
    <name type="scientific">Macrostomum lignano</name>
    <dbReference type="NCBI Taxonomy" id="282301"/>
    <lineage>
        <taxon>Eukaryota</taxon>
        <taxon>Metazoa</taxon>
        <taxon>Spiralia</taxon>
        <taxon>Lophotrochozoa</taxon>
        <taxon>Platyhelminthes</taxon>
        <taxon>Rhabditophora</taxon>
        <taxon>Macrostomorpha</taxon>
        <taxon>Macrostomida</taxon>
        <taxon>Macrostomidae</taxon>
        <taxon>Macrostomum</taxon>
    </lineage>
</organism>
<dbReference type="PANTHER" id="PTHR24173">
    <property type="entry name" value="ANKYRIN REPEAT CONTAINING"/>
    <property type="match status" value="1"/>
</dbReference>
<dbReference type="PANTHER" id="PTHR24173:SF74">
    <property type="entry name" value="ANKYRIN REPEAT DOMAIN-CONTAINING PROTEIN 16"/>
    <property type="match status" value="1"/>
</dbReference>
<dbReference type="SUPFAM" id="SSF48403">
    <property type="entry name" value="Ankyrin repeat"/>
    <property type="match status" value="1"/>
</dbReference>
<dbReference type="Pfam" id="PF00023">
    <property type="entry name" value="Ank"/>
    <property type="match status" value="1"/>
</dbReference>
<feature type="compositionally biased region" description="Polar residues" evidence="4">
    <location>
        <begin position="438"/>
        <end position="457"/>
    </location>
</feature>
<dbReference type="AlphaFoldDB" id="A0A1I8I2E6"/>
<keyword evidence="1" id="KW-0677">Repeat</keyword>
<sequence>HQYVAKRHKVVNHVKLSRIANVTGLANDFRTNWQVYIVRRVPAAGCNSHNAGQRERIRRRLVDSGFLDVERSSLHRALDEGRYQAVLYQLKLGMDPNVRSRHGLTPLMRCAQVRPPSASLQLIRALLDRGADPDLTDSYGNNLLQVAVRESNIALVRLLLTENNVNFHHRNANGDTVLHLLAGQSPELCRMVLRAARRFHIDCDQGNADGVTPLMAACRAGNLPVAQLFASSGSASFTKRDLRRRWTAYDWLRTGLGRAGDSSGKLDEMQPQQQQQWLLRLQHPEFAAESEADPYQQIRESRRLETLSRLFNTAQPRRDSGQPDADEDQQDQQGSERQTVAAAEAPHLPPVPATRQASQLQLLEDARSRSSQSSFCRAATADCRISQARLISGIFNAYETTLTGGYRRPAVPLPASAAFGVADGGADQIRPGSRPHSRLSSGRSQRSPLNNSNNSGSMARRMTEFAGAGMRLKQRLRNGARMSEAGPDTGSSLLLNTSQDSGGLRRLSSRI</sequence>
<reference evidence="6" key="1">
    <citation type="submission" date="2016-11" db="UniProtKB">
        <authorList>
            <consortium name="WormBaseParasite"/>
        </authorList>
    </citation>
    <scope>IDENTIFICATION</scope>
</reference>
<dbReference type="InterPro" id="IPR036770">
    <property type="entry name" value="Ankyrin_rpt-contain_sf"/>
</dbReference>
<name>A0A1I8I2E6_9PLAT</name>
<dbReference type="InterPro" id="IPR002110">
    <property type="entry name" value="Ankyrin_rpt"/>
</dbReference>
<dbReference type="Pfam" id="PF12796">
    <property type="entry name" value="Ank_2"/>
    <property type="match status" value="1"/>
</dbReference>
<keyword evidence="5" id="KW-1185">Reference proteome</keyword>
<feature type="region of interest" description="Disordered" evidence="4">
    <location>
        <begin position="314"/>
        <end position="352"/>
    </location>
</feature>
<keyword evidence="2 3" id="KW-0040">ANK repeat</keyword>
<proteinExistence type="predicted"/>
<evidence type="ECO:0000256" key="2">
    <source>
        <dbReference type="ARBA" id="ARBA00023043"/>
    </source>
</evidence>
<evidence type="ECO:0000313" key="6">
    <source>
        <dbReference type="WBParaSite" id="maker-uti_cns_0009316-snap-gene-0.2-mRNA-1"/>
    </source>
</evidence>
<dbReference type="Proteomes" id="UP000095280">
    <property type="component" value="Unplaced"/>
</dbReference>
<evidence type="ECO:0000256" key="4">
    <source>
        <dbReference type="SAM" id="MobiDB-lite"/>
    </source>
</evidence>
<evidence type="ECO:0000313" key="5">
    <source>
        <dbReference type="Proteomes" id="UP000095280"/>
    </source>
</evidence>
<feature type="region of interest" description="Disordered" evidence="4">
    <location>
        <begin position="480"/>
        <end position="511"/>
    </location>
</feature>
<dbReference type="WBParaSite" id="maker-uti_cns_0009316-snap-gene-0.2-mRNA-1">
    <property type="protein sequence ID" value="maker-uti_cns_0009316-snap-gene-0.2-mRNA-1"/>
    <property type="gene ID" value="maker-uti_cns_0009316-snap-gene-0.2"/>
</dbReference>